<dbReference type="InterPro" id="IPR050662">
    <property type="entry name" value="Sec-metab_biosynth-thioest"/>
</dbReference>
<dbReference type="HOGENOM" id="CLU_048478_2_0_11"/>
<dbReference type="InterPro" id="IPR036866">
    <property type="entry name" value="RibonucZ/Hydroxyglut_hydro"/>
</dbReference>
<dbReference type="AlphaFoldDB" id="Q47TR0"/>
<feature type="domain" description="Metallo-beta-lactamase" evidence="1">
    <location>
        <begin position="39"/>
        <end position="205"/>
    </location>
</feature>
<evidence type="ECO:0000313" key="2">
    <source>
        <dbReference type="EMBL" id="AAZ54154.1"/>
    </source>
</evidence>
<dbReference type="eggNOG" id="COG0491">
    <property type="taxonomic scope" value="Bacteria"/>
</dbReference>
<keyword evidence="2" id="KW-0378">Hydrolase</keyword>
<dbReference type="CDD" id="cd16278">
    <property type="entry name" value="metallo-hydrolase-like_MBL-fold"/>
    <property type="match status" value="1"/>
</dbReference>
<dbReference type="STRING" id="269800.Tfu_0116"/>
<gene>
    <name evidence="2" type="ordered locus">Tfu_0116</name>
</gene>
<dbReference type="Pfam" id="PF00753">
    <property type="entry name" value="Lactamase_B"/>
    <property type="match status" value="1"/>
</dbReference>
<dbReference type="InterPro" id="IPR036388">
    <property type="entry name" value="WH-like_DNA-bd_sf"/>
</dbReference>
<dbReference type="Gene3D" id="1.10.10.10">
    <property type="entry name" value="Winged helix-like DNA-binding domain superfamily/Winged helix DNA-binding domain"/>
    <property type="match status" value="1"/>
</dbReference>
<dbReference type="KEGG" id="tfu:Tfu_0116"/>
<dbReference type="SUPFAM" id="SSF56281">
    <property type="entry name" value="Metallo-hydrolase/oxidoreductase"/>
    <property type="match status" value="1"/>
</dbReference>
<dbReference type="Gene3D" id="3.60.15.10">
    <property type="entry name" value="Ribonuclease Z/Hydroxyacylglutathione hydrolase-like"/>
    <property type="match status" value="1"/>
</dbReference>
<evidence type="ECO:0000259" key="1">
    <source>
        <dbReference type="SMART" id="SM00849"/>
    </source>
</evidence>
<name>Q47TR0_THEFY</name>
<protein>
    <submittedName>
        <fullName evidence="2">Putative hydrolase</fullName>
    </submittedName>
</protein>
<reference evidence="2" key="1">
    <citation type="submission" date="2005-07" db="EMBL/GenBank/DDBJ databases">
        <title>Complete sequence of Thermobifida fusca YX.</title>
        <authorList>
            <consortium name="US DOE Joint Genome Institute"/>
            <person name="Copeland A."/>
            <person name="Lucas S."/>
            <person name="Lapidus A."/>
            <person name="Barry K."/>
            <person name="Detter J.C."/>
            <person name="Glavina T."/>
            <person name="Hammon N."/>
            <person name="Israni S."/>
            <person name="Pitluck S."/>
            <person name="Di Bartolo G."/>
            <person name="Chain P."/>
            <person name="Schmutz J."/>
            <person name="Larimer F."/>
            <person name="Land M."/>
            <person name="Lykidis A."/>
            <person name="Richardson P."/>
        </authorList>
    </citation>
    <scope>NUCLEOTIDE SEQUENCE</scope>
    <source>
        <strain evidence="2">YX</strain>
    </source>
</reference>
<sequence length="284" mass="30428">MDPLVGHAAKRGAMRIDGSGTLRASCVLCPNPGPMTLDGTNTWILREPGARNVLVVDPGPHHERHLERVARMVQEQGSQVTQALLTHGHADHAAGARYFSELTGCRVRAVDPAHRISGDGLDDGEVVEADGLRVRVLRTPGHTADSVSFHLPADDVVLTGDTVLGRGTTVIVGEDGGDLGDYLNSLIRLRDLVDSANIRALLPAHGPVCTDPLRKLNSYIQHREERLGQIRDAVAAGADTLAEIVDRVYADVDPALRAATEASVRAQVRYLVDRGDVPVEVLAD</sequence>
<dbReference type="PANTHER" id="PTHR23131:SF0">
    <property type="entry name" value="ENDORIBONUCLEASE LACTB2"/>
    <property type="match status" value="1"/>
</dbReference>
<dbReference type="EMBL" id="CP000088">
    <property type="protein sequence ID" value="AAZ54154.1"/>
    <property type="molecule type" value="Genomic_DNA"/>
</dbReference>
<accession>Q47TR0</accession>
<proteinExistence type="predicted"/>
<dbReference type="InterPro" id="IPR001279">
    <property type="entry name" value="Metallo-B-lactamas"/>
</dbReference>
<dbReference type="SMART" id="SM00849">
    <property type="entry name" value="Lactamase_B"/>
    <property type="match status" value="1"/>
</dbReference>
<dbReference type="GO" id="GO:0016787">
    <property type="term" value="F:hydrolase activity"/>
    <property type="evidence" value="ECO:0007669"/>
    <property type="project" value="UniProtKB-KW"/>
</dbReference>
<organism evidence="2">
    <name type="scientific">Thermobifida fusca (strain YX)</name>
    <dbReference type="NCBI Taxonomy" id="269800"/>
    <lineage>
        <taxon>Bacteria</taxon>
        <taxon>Bacillati</taxon>
        <taxon>Actinomycetota</taxon>
        <taxon>Actinomycetes</taxon>
        <taxon>Streptosporangiales</taxon>
        <taxon>Nocardiopsidaceae</taxon>
        <taxon>Thermobifida</taxon>
    </lineage>
</organism>
<dbReference type="PANTHER" id="PTHR23131">
    <property type="entry name" value="ENDORIBONUCLEASE LACTB2"/>
    <property type="match status" value="1"/>
</dbReference>